<dbReference type="PANTHER" id="PTHR12585">
    <property type="entry name" value="SCC1 / RAD21 FAMILY MEMBER"/>
    <property type="match status" value="1"/>
</dbReference>
<keyword evidence="10" id="KW-1185">Reference proteome</keyword>
<dbReference type="Gene3D" id="1.10.10.580">
    <property type="entry name" value="Structural maintenance of chromosome 1. Chain E"/>
    <property type="match status" value="1"/>
</dbReference>
<dbReference type="InterPro" id="IPR036390">
    <property type="entry name" value="WH_DNA-bd_sf"/>
</dbReference>
<comment type="subunit">
    <text evidence="6">Component of the cohesin complex.</text>
</comment>
<dbReference type="PANTHER" id="PTHR12585:SF73">
    <property type="entry name" value="SISTER CHROMATID COHESION 1 PROTEIN 2"/>
    <property type="match status" value="1"/>
</dbReference>
<protein>
    <recommendedName>
        <fullName evidence="11">Sister chromatid cohesion 1 protein 2</fullName>
    </recommendedName>
</protein>
<evidence type="ECO:0000313" key="9">
    <source>
        <dbReference type="EMBL" id="KAL3829508.1"/>
    </source>
</evidence>
<dbReference type="InterPro" id="IPR023093">
    <property type="entry name" value="ScpA-like_C"/>
</dbReference>
<organism evidence="9 10">
    <name type="scientific">Penstemon smallii</name>
    <dbReference type="NCBI Taxonomy" id="265156"/>
    <lineage>
        <taxon>Eukaryota</taxon>
        <taxon>Viridiplantae</taxon>
        <taxon>Streptophyta</taxon>
        <taxon>Embryophyta</taxon>
        <taxon>Tracheophyta</taxon>
        <taxon>Spermatophyta</taxon>
        <taxon>Magnoliopsida</taxon>
        <taxon>eudicotyledons</taxon>
        <taxon>Gunneridae</taxon>
        <taxon>Pentapetalae</taxon>
        <taxon>asterids</taxon>
        <taxon>lamiids</taxon>
        <taxon>Lamiales</taxon>
        <taxon>Plantaginaceae</taxon>
        <taxon>Cheloneae</taxon>
        <taxon>Penstemon</taxon>
    </lineage>
</organism>
<evidence type="ECO:0000313" key="10">
    <source>
        <dbReference type="Proteomes" id="UP001634393"/>
    </source>
</evidence>
<feature type="domain" description="Rad21/Rec8-like protein C-terminal eukaryotic" evidence="7">
    <location>
        <begin position="661"/>
        <end position="710"/>
    </location>
</feature>
<keyword evidence="4" id="KW-0159">Chromosome partition</keyword>
<keyword evidence="3" id="KW-0131">Cell cycle</keyword>
<keyword evidence="5" id="KW-0539">Nucleus</keyword>
<dbReference type="GO" id="GO:0007059">
    <property type="term" value="P:chromosome segregation"/>
    <property type="evidence" value="ECO:0007669"/>
    <property type="project" value="UniProtKB-KW"/>
</dbReference>
<evidence type="ECO:0000259" key="7">
    <source>
        <dbReference type="Pfam" id="PF04824"/>
    </source>
</evidence>
<keyword evidence="3" id="KW-0132">Cell division</keyword>
<dbReference type="EMBL" id="JBJXBP010000005">
    <property type="protein sequence ID" value="KAL3829508.1"/>
    <property type="molecule type" value="Genomic_DNA"/>
</dbReference>
<evidence type="ECO:0000256" key="3">
    <source>
        <dbReference type="ARBA" id="ARBA00022776"/>
    </source>
</evidence>
<dbReference type="FunFam" id="1.10.10.580:FF:000002">
    <property type="entry name" value="Sister chromatid cohesion 1 protein 4"/>
    <property type="match status" value="1"/>
</dbReference>
<comment type="similarity">
    <text evidence="2">Belongs to the rad21 family.</text>
</comment>
<evidence type="ECO:0000256" key="1">
    <source>
        <dbReference type="ARBA" id="ARBA00004123"/>
    </source>
</evidence>
<evidence type="ECO:0008006" key="11">
    <source>
        <dbReference type="Google" id="ProtNLM"/>
    </source>
</evidence>
<evidence type="ECO:0000256" key="4">
    <source>
        <dbReference type="ARBA" id="ARBA00022829"/>
    </source>
</evidence>
<evidence type="ECO:0000256" key="5">
    <source>
        <dbReference type="ARBA" id="ARBA00023242"/>
    </source>
</evidence>
<comment type="caution">
    <text evidence="9">The sequence shown here is derived from an EMBL/GenBank/DDBJ whole genome shotgun (WGS) entry which is preliminary data.</text>
</comment>
<dbReference type="CDD" id="cd21793">
    <property type="entry name" value="Rad21_Rec8_M_AtSYN1-like"/>
    <property type="match status" value="1"/>
</dbReference>
<dbReference type="GO" id="GO:0005634">
    <property type="term" value="C:nucleus"/>
    <property type="evidence" value="ECO:0007669"/>
    <property type="project" value="UniProtKB-SubCell"/>
</dbReference>
<dbReference type="InterPro" id="IPR006910">
    <property type="entry name" value="Rad21_Rec8_N"/>
</dbReference>
<dbReference type="InterPro" id="IPR006909">
    <property type="entry name" value="Rad21/Rec8_C_eu"/>
</dbReference>
<reference evidence="9 10" key="1">
    <citation type="submission" date="2024-12" db="EMBL/GenBank/DDBJ databases">
        <title>The unique morphological basis and parallel evolutionary history of personate flowers in Penstemon.</title>
        <authorList>
            <person name="Depatie T.H."/>
            <person name="Wessinger C.A."/>
        </authorList>
    </citation>
    <scope>NUCLEOTIDE SEQUENCE [LARGE SCALE GENOMIC DNA]</scope>
    <source>
        <strain evidence="9">WTNN_2</strain>
        <tissue evidence="9">Leaf</tissue>
    </source>
</reference>
<feature type="domain" description="Rad21/Rec8-like protein N-terminal" evidence="8">
    <location>
        <begin position="1"/>
        <end position="93"/>
    </location>
</feature>
<sequence>MFYSQLLLSKKGALGTIWVAAHCFQKLKKEQVHKTNISSSVDKILNDEVAVFTHRILAFLLLGVVKIYSKKVEYLFHDCQDVLNKLTEFKTDKNTRKSSGTSQTINAVGLSLPIPKLKRTRHSITLPKRFELDAFDLELTEYQDMEGRNVRPREEIMLLGDGREKEGSTRGFMYKENVSFSEAQSTDYTPPRDVLFIDQMDQDHSMSPINNTNTSVPSSLETFRATSFSLEDRLEPMLLNESDEKLMHDKPSYDIMVNFQGMDHDVNASPSHNKSDHSLRLEMLNGTRLDLEDRLKSMVVGETGKEEINDGPFDDNGNFMEKEHLEPQLSFQANEFHKLTENDNVTEEEHLQENESHKEEAVVSKKLKYSEKLIPENGESQRSEANPVSITVNVTPDSKVADFAAVLTPAPMESVKISKKRKSIIDDTTMIPGDVYREWINNPSDLIRKRKIVPHTCLHAWKVDKLRRTPHSFTEPLVGGICIDMRSLERQKKTLEPPELYEVGSPVMKEDQEQTEAVGFPVMKEDQEQTEAVAPVMKEDQEQTEAVGSLVDEDGEQTVDIGSPIAREQTPIAPGTPVTRSFEIGVVAADSEVLGPAISFESIEKGPSPSVVMDLDAFLLDETNSSEGDSLEKDTYSARTRMVGSYLHKNFVDKKMQKKDEVLNLSQILEGKTKKESARLFYETLVLKTRDCIDVQQENAYGDVLLRETSKLKILNLDKEE</sequence>
<evidence type="ECO:0000256" key="2">
    <source>
        <dbReference type="ARBA" id="ARBA00009870"/>
    </source>
</evidence>
<evidence type="ECO:0000259" key="8">
    <source>
        <dbReference type="Pfam" id="PF04825"/>
    </source>
</evidence>
<evidence type="ECO:0000256" key="6">
    <source>
        <dbReference type="ARBA" id="ARBA00064543"/>
    </source>
</evidence>
<comment type="subcellular location">
    <subcellularLocation>
        <location evidence="1">Nucleus</location>
    </subcellularLocation>
</comment>
<name>A0ABD3SYJ0_9LAMI</name>
<dbReference type="Proteomes" id="UP001634393">
    <property type="component" value="Unassembled WGS sequence"/>
</dbReference>
<proteinExistence type="inferred from homology"/>
<dbReference type="Pfam" id="PF04824">
    <property type="entry name" value="Rad21_Rec8"/>
    <property type="match status" value="1"/>
</dbReference>
<dbReference type="Pfam" id="PF04825">
    <property type="entry name" value="Rad21_Rec8_N"/>
    <property type="match status" value="1"/>
</dbReference>
<dbReference type="AlphaFoldDB" id="A0ABD3SYJ0"/>
<accession>A0ABD3SYJ0</accession>
<keyword evidence="3" id="KW-0498">Mitosis</keyword>
<gene>
    <name evidence="9" type="ORF">ACJIZ3_018310</name>
</gene>
<dbReference type="SUPFAM" id="SSF46785">
    <property type="entry name" value="Winged helix' DNA-binding domain"/>
    <property type="match status" value="1"/>
</dbReference>
<dbReference type="InterPro" id="IPR039781">
    <property type="entry name" value="Rad21/Rec8-like"/>
</dbReference>